<sequence>MSTSCVCSICLSDFVDPVCTPCGHVYCSRCIVEATSVQRDEGYATAPCPTCRKPFSIADDPLSQDFQEYFGHPLRRLYVNGLRVNFEDKVKRLEQRIATLERENQRIRMLSRYMRQKDGDRSVPWLARTPRSAGLGFPSQELQEHSSSRIRWLANGFLFGVMVLVGSVAGLALYDAFGRYTR</sequence>
<dbReference type="GO" id="GO:0006513">
    <property type="term" value="P:protein monoubiquitination"/>
    <property type="evidence" value="ECO:0007669"/>
    <property type="project" value="TreeGrafter"/>
</dbReference>
<evidence type="ECO:0000313" key="9">
    <source>
        <dbReference type="Proteomes" id="UP000812287"/>
    </source>
</evidence>
<gene>
    <name evidence="8" type="ORF">BT62DRAFT_1077290</name>
</gene>
<keyword evidence="6" id="KW-0812">Transmembrane</keyword>
<organism evidence="8 9">
    <name type="scientific">Guyanagaster necrorhizus</name>
    <dbReference type="NCBI Taxonomy" id="856835"/>
    <lineage>
        <taxon>Eukaryota</taxon>
        <taxon>Fungi</taxon>
        <taxon>Dikarya</taxon>
        <taxon>Basidiomycota</taxon>
        <taxon>Agaricomycotina</taxon>
        <taxon>Agaricomycetes</taxon>
        <taxon>Agaricomycetidae</taxon>
        <taxon>Agaricales</taxon>
        <taxon>Marasmiineae</taxon>
        <taxon>Physalacriaceae</taxon>
        <taxon>Guyanagaster</taxon>
    </lineage>
</organism>
<evidence type="ECO:0000256" key="6">
    <source>
        <dbReference type="SAM" id="Phobius"/>
    </source>
</evidence>
<dbReference type="InterPro" id="IPR013083">
    <property type="entry name" value="Znf_RING/FYVE/PHD"/>
</dbReference>
<dbReference type="SMART" id="SM00184">
    <property type="entry name" value="RING"/>
    <property type="match status" value="1"/>
</dbReference>
<evidence type="ECO:0000313" key="8">
    <source>
        <dbReference type="EMBL" id="KAG7445083.1"/>
    </source>
</evidence>
<evidence type="ECO:0000256" key="2">
    <source>
        <dbReference type="ARBA" id="ARBA00022771"/>
    </source>
</evidence>
<dbReference type="Gene3D" id="3.30.40.10">
    <property type="entry name" value="Zinc/RING finger domain, C3HC4 (zinc finger)"/>
    <property type="match status" value="1"/>
</dbReference>
<keyword evidence="9" id="KW-1185">Reference proteome</keyword>
<evidence type="ECO:0000256" key="5">
    <source>
        <dbReference type="SAM" id="Coils"/>
    </source>
</evidence>
<dbReference type="OrthoDB" id="6270329at2759"/>
<feature type="domain" description="RING-type" evidence="7">
    <location>
        <begin position="7"/>
        <end position="52"/>
    </location>
</feature>
<dbReference type="PROSITE" id="PS50089">
    <property type="entry name" value="ZF_RING_2"/>
    <property type="match status" value="1"/>
</dbReference>
<dbReference type="InterPro" id="IPR017907">
    <property type="entry name" value="Znf_RING_CS"/>
</dbReference>
<protein>
    <recommendedName>
        <fullName evidence="7">RING-type domain-containing protein</fullName>
    </recommendedName>
</protein>
<dbReference type="Proteomes" id="UP000812287">
    <property type="component" value="Unassembled WGS sequence"/>
</dbReference>
<keyword evidence="5" id="KW-0175">Coiled coil</keyword>
<keyword evidence="6" id="KW-1133">Transmembrane helix</keyword>
<dbReference type="GO" id="GO:0061630">
    <property type="term" value="F:ubiquitin protein ligase activity"/>
    <property type="evidence" value="ECO:0007669"/>
    <property type="project" value="TreeGrafter"/>
</dbReference>
<comment type="caution">
    <text evidence="8">The sequence shown here is derived from an EMBL/GenBank/DDBJ whole genome shotgun (WGS) entry which is preliminary data.</text>
</comment>
<feature type="transmembrane region" description="Helical" evidence="6">
    <location>
        <begin position="152"/>
        <end position="174"/>
    </location>
</feature>
<feature type="coiled-coil region" evidence="5">
    <location>
        <begin position="83"/>
        <end position="110"/>
    </location>
</feature>
<keyword evidence="3" id="KW-0862">Zinc</keyword>
<dbReference type="PANTHER" id="PTHR25462:SF229">
    <property type="entry name" value="TRANSCRIPTION INTERMEDIARY FACTOR 1-BETA"/>
    <property type="match status" value="1"/>
</dbReference>
<evidence type="ECO:0000256" key="1">
    <source>
        <dbReference type="ARBA" id="ARBA00022723"/>
    </source>
</evidence>
<name>A0A9P8AR65_9AGAR</name>
<dbReference type="AlphaFoldDB" id="A0A9P8AR65"/>
<evidence type="ECO:0000256" key="3">
    <source>
        <dbReference type="ARBA" id="ARBA00022833"/>
    </source>
</evidence>
<evidence type="ECO:0000259" key="7">
    <source>
        <dbReference type="PROSITE" id="PS50089"/>
    </source>
</evidence>
<dbReference type="InterPro" id="IPR047153">
    <property type="entry name" value="TRIM45/56/19-like"/>
</dbReference>
<accession>A0A9P8AR65</accession>
<dbReference type="PROSITE" id="PS00518">
    <property type="entry name" value="ZF_RING_1"/>
    <property type="match status" value="1"/>
</dbReference>
<proteinExistence type="predicted"/>
<dbReference type="InterPro" id="IPR001841">
    <property type="entry name" value="Znf_RING"/>
</dbReference>
<keyword evidence="2 4" id="KW-0863">Zinc-finger</keyword>
<dbReference type="InterPro" id="IPR027370">
    <property type="entry name" value="Znf-RING_euk"/>
</dbReference>
<evidence type="ECO:0000256" key="4">
    <source>
        <dbReference type="PROSITE-ProRule" id="PRU00175"/>
    </source>
</evidence>
<dbReference type="Pfam" id="PF13445">
    <property type="entry name" value="zf-RING_UBOX"/>
    <property type="match status" value="1"/>
</dbReference>
<keyword evidence="6" id="KW-0472">Membrane</keyword>
<dbReference type="GO" id="GO:0008270">
    <property type="term" value="F:zinc ion binding"/>
    <property type="evidence" value="ECO:0007669"/>
    <property type="project" value="UniProtKB-KW"/>
</dbReference>
<keyword evidence="1" id="KW-0479">Metal-binding</keyword>
<dbReference type="PANTHER" id="PTHR25462">
    <property type="entry name" value="BONUS, ISOFORM C-RELATED"/>
    <property type="match status" value="1"/>
</dbReference>
<dbReference type="RefSeq" id="XP_043038583.1">
    <property type="nucleotide sequence ID" value="XM_043179288.1"/>
</dbReference>
<reference evidence="8" key="1">
    <citation type="submission" date="2020-11" db="EMBL/GenBank/DDBJ databases">
        <title>Adaptations for nitrogen fixation in a non-lichenized fungal sporocarp promotes dispersal by wood-feeding termites.</title>
        <authorList>
            <consortium name="DOE Joint Genome Institute"/>
            <person name="Koch R.A."/>
            <person name="Yoon G."/>
            <person name="Arayal U."/>
            <person name="Lail K."/>
            <person name="Amirebrahimi M."/>
            <person name="Labutti K."/>
            <person name="Lipzen A."/>
            <person name="Riley R."/>
            <person name="Barry K."/>
            <person name="Henrissat B."/>
            <person name="Grigoriev I.V."/>
            <person name="Herr J.R."/>
            <person name="Aime M.C."/>
        </authorList>
    </citation>
    <scope>NUCLEOTIDE SEQUENCE</scope>
    <source>
        <strain evidence="8">MCA 3950</strain>
    </source>
</reference>
<dbReference type="EMBL" id="MU250538">
    <property type="protein sequence ID" value="KAG7445083.1"/>
    <property type="molecule type" value="Genomic_DNA"/>
</dbReference>
<dbReference type="SUPFAM" id="SSF57850">
    <property type="entry name" value="RING/U-box"/>
    <property type="match status" value="1"/>
</dbReference>
<dbReference type="GeneID" id="66101582"/>